<dbReference type="PROSITE" id="PS50005">
    <property type="entry name" value="TPR"/>
    <property type="match status" value="2"/>
</dbReference>
<organism evidence="4 5">
    <name type="scientific">Lacibacter luteus</name>
    <dbReference type="NCBI Taxonomy" id="2508719"/>
    <lineage>
        <taxon>Bacteria</taxon>
        <taxon>Pseudomonadati</taxon>
        <taxon>Bacteroidota</taxon>
        <taxon>Chitinophagia</taxon>
        <taxon>Chitinophagales</taxon>
        <taxon>Chitinophagaceae</taxon>
        <taxon>Lacibacter</taxon>
    </lineage>
</organism>
<dbReference type="EMBL" id="SDHW01000007">
    <property type="protein sequence ID" value="RXK58134.1"/>
    <property type="molecule type" value="Genomic_DNA"/>
</dbReference>
<dbReference type="SMART" id="SM00028">
    <property type="entry name" value="TPR"/>
    <property type="match status" value="11"/>
</dbReference>
<feature type="compositionally biased region" description="Basic and acidic residues" evidence="2">
    <location>
        <begin position="1009"/>
        <end position="1019"/>
    </location>
</feature>
<evidence type="ECO:0000256" key="3">
    <source>
        <dbReference type="SAM" id="SignalP"/>
    </source>
</evidence>
<dbReference type="PANTHER" id="PTHR12558:SF13">
    <property type="entry name" value="CELL DIVISION CYCLE PROTEIN 27 HOMOLOG"/>
    <property type="match status" value="1"/>
</dbReference>
<dbReference type="Pfam" id="PF13432">
    <property type="entry name" value="TPR_16"/>
    <property type="match status" value="1"/>
</dbReference>
<name>A0A4Q1CEM9_9BACT</name>
<feature type="signal peptide" evidence="3">
    <location>
        <begin position="1"/>
        <end position="28"/>
    </location>
</feature>
<feature type="chain" id="PRO_5020672857" evidence="3">
    <location>
        <begin position="29"/>
        <end position="1019"/>
    </location>
</feature>
<keyword evidence="1" id="KW-0802">TPR repeat</keyword>
<keyword evidence="3" id="KW-0732">Signal</keyword>
<sequence length="1019" mass="116976">MNVYPLMNSRITYILLIACCSFTLQLTAQTTAINNDPQARFKQAQEFFLNDQYSLALPLLRELKQEVQTSTVLNSGIQVQEIDYYLLACGLQQNDERVVAPSREFITVVHNQPRTQQLSFHLGNYYFRKQQFTDALEFYEKANIASLNNEQISEQKFRIGYCYFTLKQYQQAKPLFNTIRQLPTDKYYLDANYYYGFIAYNDKQYNEALGCFEKVKDHPEYGKIVPFYIASIYYFRGEKDKAIKIAEDAVKRPNILYDLEMKQLLGHAYFEKKDYKRALPLLEEYVNKSEKVTRQDLYELSFCYYQNNQLTKAIDGFKQLSGSEDSLSQSAMYLLGDAYLKTNQKENARNAFAFCAANSSNQQQREVSLFNYAKLSYELGYQGVAISEFKRFLNEYPRSTYTNEAKELLVGLLTGTSNYKDAITLMESLTDPSDAAKRLYPRMLYGRAAELINDGQLNQAEQLLDKILKDPYNAPVLPLTNFWKGEIAYKNDRLDDAIRFYDKFLQSGNAGMGESTTKEANYNMGYCYLRKENFIVAQGFFQKAVGRIALNSAPIDQDAYIRLADCYFMQKNYKQALSMYQQALDYSWPNADYALYQKAMLSGVNNSRSKIDQLSTLQRLYPRSNLIPDANMEIAKTYMADEKFQAAIPFLNNVISAPQNTGFKQSALLQLGVCYFNLNKRQEALDQYKKLLQQYPNSEEAAFALENIRDIYVEMGKPQEYEAFIRSTGKNISASEADSLAYAAVEVKINNNDCTGAIEQITNYLNRFPNGAHAIDAHYNRSECYTARKDWKSALPGYEYVANQGSSQYAEKSALIAARSYYFELKDYAKAQPYYDILRNVATTDDSRLEALRGSLRCHYQLKEYKQAADVAKELLVAKGAGNDDKALSNLVTGRNHQLNNAFDLAIQSYRAVVTVNKGEWAAEARYEIAKCYFDLNSLTNAEKAAFEVINKSGSYDYWVTKSYIMLGDIYFKQKDYFNAKATFKSIVENATNPQLKQEAETKLQQVTEEEKKNSKVDG</sequence>
<dbReference type="SUPFAM" id="SSF48452">
    <property type="entry name" value="TPR-like"/>
    <property type="match status" value="6"/>
</dbReference>
<feature type="region of interest" description="Disordered" evidence="2">
    <location>
        <begin position="998"/>
        <end position="1019"/>
    </location>
</feature>
<evidence type="ECO:0000256" key="2">
    <source>
        <dbReference type="SAM" id="MobiDB-lite"/>
    </source>
</evidence>
<evidence type="ECO:0000313" key="4">
    <source>
        <dbReference type="EMBL" id="RXK58134.1"/>
    </source>
</evidence>
<dbReference type="Gene3D" id="1.25.40.10">
    <property type="entry name" value="Tetratricopeptide repeat domain"/>
    <property type="match status" value="8"/>
</dbReference>
<dbReference type="Proteomes" id="UP000290204">
    <property type="component" value="Unassembled WGS sequence"/>
</dbReference>
<feature type="repeat" description="TPR" evidence="1">
    <location>
        <begin position="665"/>
        <end position="698"/>
    </location>
</feature>
<dbReference type="PANTHER" id="PTHR12558">
    <property type="entry name" value="CELL DIVISION CYCLE 16,23,27"/>
    <property type="match status" value="1"/>
</dbReference>
<feature type="repeat" description="TPR" evidence="1">
    <location>
        <begin position="557"/>
        <end position="590"/>
    </location>
</feature>
<gene>
    <name evidence="4" type="ORF">ESA94_19170</name>
</gene>
<dbReference type="InterPro" id="IPR011990">
    <property type="entry name" value="TPR-like_helical_dom_sf"/>
</dbReference>
<reference evidence="4 5" key="1">
    <citation type="submission" date="2019-01" db="EMBL/GenBank/DDBJ databases">
        <title>Lacibacter sp. strain TTM-7.</title>
        <authorList>
            <person name="Chen W.-M."/>
        </authorList>
    </citation>
    <scope>NUCLEOTIDE SEQUENCE [LARGE SCALE GENOMIC DNA]</scope>
    <source>
        <strain evidence="4 5">TTM-7</strain>
    </source>
</reference>
<keyword evidence="5" id="KW-1185">Reference proteome</keyword>
<protein>
    <submittedName>
        <fullName evidence="4">Tetratricopeptide repeat protein</fullName>
    </submittedName>
</protein>
<dbReference type="Pfam" id="PF13174">
    <property type="entry name" value="TPR_6"/>
    <property type="match status" value="1"/>
</dbReference>
<evidence type="ECO:0000256" key="1">
    <source>
        <dbReference type="PROSITE-ProRule" id="PRU00339"/>
    </source>
</evidence>
<dbReference type="RefSeq" id="WP_129132563.1">
    <property type="nucleotide sequence ID" value="NZ_SDHW01000007.1"/>
</dbReference>
<accession>A0A4Q1CEM9</accession>
<evidence type="ECO:0000313" key="5">
    <source>
        <dbReference type="Proteomes" id="UP000290204"/>
    </source>
</evidence>
<dbReference type="InterPro" id="IPR019734">
    <property type="entry name" value="TPR_rpt"/>
</dbReference>
<dbReference type="OrthoDB" id="9814448at2"/>
<dbReference type="Pfam" id="PF13181">
    <property type="entry name" value="TPR_8"/>
    <property type="match status" value="2"/>
</dbReference>
<dbReference type="Pfam" id="PF13424">
    <property type="entry name" value="TPR_12"/>
    <property type="match status" value="1"/>
</dbReference>
<dbReference type="AlphaFoldDB" id="A0A4Q1CEM9"/>
<proteinExistence type="predicted"/>
<comment type="caution">
    <text evidence="4">The sequence shown here is derived from an EMBL/GenBank/DDBJ whole genome shotgun (WGS) entry which is preliminary data.</text>
</comment>